<dbReference type="EnsemblPlants" id="LPERR10G06270.2">
    <property type="protein sequence ID" value="LPERR10G06270.2"/>
    <property type="gene ID" value="LPERR10G06270"/>
</dbReference>
<dbReference type="Gramene" id="LPERR10G06270.2">
    <property type="protein sequence ID" value="LPERR10G06270.2"/>
    <property type="gene ID" value="LPERR10G06270"/>
</dbReference>
<reference evidence="2 3" key="2">
    <citation type="submission" date="2013-12" db="EMBL/GenBank/DDBJ databases">
        <authorList>
            <person name="Yu Y."/>
            <person name="Lee S."/>
            <person name="de Baynast K."/>
            <person name="Wissotski M."/>
            <person name="Liu L."/>
            <person name="Talag J."/>
            <person name="Goicoechea J."/>
            <person name="Angelova A."/>
            <person name="Jetty R."/>
            <person name="Kudrna D."/>
            <person name="Golser W."/>
            <person name="Rivera L."/>
            <person name="Zhang J."/>
            <person name="Wing R."/>
        </authorList>
    </citation>
    <scope>NUCLEOTIDE SEQUENCE</scope>
</reference>
<dbReference type="Gramene" id="LPERR10G06270.1">
    <property type="protein sequence ID" value="LPERR10G06270.1"/>
    <property type="gene ID" value="LPERR10G06270"/>
</dbReference>
<feature type="region of interest" description="Disordered" evidence="1">
    <location>
        <begin position="117"/>
        <end position="150"/>
    </location>
</feature>
<protein>
    <submittedName>
        <fullName evidence="2">Uncharacterized protein</fullName>
    </submittedName>
</protein>
<evidence type="ECO:0000256" key="1">
    <source>
        <dbReference type="SAM" id="MobiDB-lite"/>
    </source>
</evidence>
<proteinExistence type="predicted"/>
<reference evidence="2" key="3">
    <citation type="submission" date="2015-04" db="UniProtKB">
        <authorList>
            <consortium name="EnsemblPlants"/>
        </authorList>
    </citation>
    <scope>IDENTIFICATION</scope>
</reference>
<evidence type="ECO:0000313" key="2">
    <source>
        <dbReference type="EnsemblPlants" id="LPERR10G06270.2"/>
    </source>
</evidence>
<name>A0A0D9XJC9_9ORYZ</name>
<dbReference type="EnsemblPlants" id="LPERR10G06270.1">
    <property type="protein sequence ID" value="LPERR10G06270.1"/>
    <property type="gene ID" value="LPERR10G06270"/>
</dbReference>
<organism evidence="2 3">
    <name type="scientific">Leersia perrieri</name>
    <dbReference type="NCBI Taxonomy" id="77586"/>
    <lineage>
        <taxon>Eukaryota</taxon>
        <taxon>Viridiplantae</taxon>
        <taxon>Streptophyta</taxon>
        <taxon>Embryophyta</taxon>
        <taxon>Tracheophyta</taxon>
        <taxon>Spermatophyta</taxon>
        <taxon>Magnoliopsida</taxon>
        <taxon>Liliopsida</taxon>
        <taxon>Poales</taxon>
        <taxon>Poaceae</taxon>
        <taxon>BOP clade</taxon>
        <taxon>Oryzoideae</taxon>
        <taxon>Oryzeae</taxon>
        <taxon>Oryzinae</taxon>
        <taxon>Leersia</taxon>
    </lineage>
</organism>
<dbReference type="HOGENOM" id="CLU_1534733_0_0_1"/>
<evidence type="ECO:0000313" key="3">
    <source>
        <dbReference type="Proteomes" id="UP000032180"/>
    </source>
</evidence>
<reference evidence="2 3" key="1">
    <citation type="submission" date="2012-08" db="EMBL/GenBank/DDBJ databases">
        <title>Oryza genome evolution.</title>
        <authorList>
            <person name="Wing R.A."/>
        </authorList>
    </citation>
    <scope>NUCLEOTIDE SEQUENCE</scope>
</reference>
<sequence>MLLPLVISQRKYFLKRKSPFMPRPELINNTNPTTNLIINVDGPEPMHRTLIRILRQNSAVTSAAAPRLVDVLHDDGGLADGAAVGEHEHGDLAVHRVGGEESVALPRVEPLLHHLVPDLPAQRQRHPRPQRERAHPPSQQPHHSIAVRHRHGRSIDRAIAPMNLKFGASSCFADA</sequence>
<dbReference type="Proteomes" id="UP000032180">
    <property type="component" value="Chromosome 10"/>
</dbReference>
<keyword evidence="3" id="KW-1185">Reference proteome</keyword>
<dbReference type="AlphaFoldDB" id="A0A0D9XJC9"/>
<accession>A0A0D9XJC9</accession>